<comment type="catalytic activity">
    <reaction evidence="6">
        <text>DNA(n) + a 2'-deoxyribonucleoside 5'-triphosphate = DNA(n+1) + diphosphate</text>
        <dbReference type="Rhea" id="RHEA:22508"/>
        <dbReference type="Rhea" id="RHEA-COMP:17339"/>
        <dbReference type="Rhea" id="RHEA-COMP:17340"/>
        <dbReference type="ChEBI" id="CHEBI:33019"/>
        <dbReference type="ChEBI" id="CHEBI:61560"/>
        <dbReference type="ChEBI" id="CHEBI:173112"/>
        <dbReference type="EC" id="2.7.7.7"/>
    </reaction>
</comment>
<reference evidence="8" key="1">
    <citation type="submission" date="2018-05" db="EMBL/GenBank/DDBJ databases">
        <authorList>
            <person name="Lanie J.A."/>
            <person name="Ng W.-L."/>
            <person name="Kazmierczak K.M."/>
            <person name="Andrzejewski T.M."/>
            <person name="Davidsen T.M."/>
            <person name="Wayne K.J."/>
            <person name="Tettelin H."/>
            <person name="Glass J.I."/>
            <person name="Rusch D."/>
            <person name="Podicherti R."/>
            <person name="Tsui H.-C.T."/>
            <person name="Winkler M.E."/>
        </authorList>
    </citation>
    <scope>NUCLEOTIDE SEQUENCE</scope>
</reference>
<dbReference type="InterPro" id="IPR040982">
    <property type="entry name" value="DNA_pol3_finger"/>
</dbReference>
<keyword evidence="4" id="KW-0235">DNA replication</keyword>
<evidence type="ECO:0000259" key="7">
    <source>
        <dbReference type="SMART" id="SM00481"/>
    </source>
</evidence>
<organism evidence="8">
    <name type="scientific">marine metagenome</name>
    <dbReference type="NCBI Taxonomy" id="408172"/>
    <lineage>
        <taxon>unclassified sequences</taxon>
        <taxon>metagenomes</taxon>
        <taxon>ecological metagenomes</taxon>
    </lineage>
</organism>
<evidence type="ECO:0000256" key="1">
    <source>
        <dbReference type="ARBA" id="ARBA00012417"/>
    </source>
</evidence>
<dbReference type="NCBIfam" id="NF004226">
    <property type="entry name" value="PRK05673.1"/>
    <property type="match status" value="1"/>
</dbReference>
<dbReference type="EC" id="2.7.7.7" evidence="1"/>
<dbReference type="InterPro" id="IPR003141">
    <property type="entry name" value="Pol/His_phosphatase_N"/>
</dbReference>
<evidence type="ECO:0000256" key="3">
    <source>
        <dbReference type="ARBA" id="ARBA00022695"/>
    </source>
</evidence>
<dbReference type="SMART" id="SM00481">
    <property type="entry name" value="POLIIIAc"/>
    <property type="match status" value="1"/>
</dbReference>
<dbReference type="EMBL" id="UINC01000566">
    <property type="protein sequence ID" value="SUZ57594.1"/>
    <property type="molecule type" value="Genomic_DNA"/>
</dbReference>
<protein>
    <recommendedName>
        <fullName evidence="1">DNA-directed DNA polymerase</fullName>
        <ecNumber evidence="1">2.7.7.7</ecNumber>
    </recommendedName>
</protein>
<dbReference type="InterPro" id="IPR011708">
    <property type="entry name" value="DNA_pol3_alpha_NTPase_dom"/>
</dbReference>
<name>A0A381NTY9_9ZZZZ</name>
<dbReference type="Pfam" id="PF14579">
    <property type="entry name" value="HHH_6"/>
    <property type="match status" value="1"/>
</dbReference>
<dbReference type="InterPro" id="IPR029460">
    <property type="entry name" value="DNAPol_HHH"/>
</dbReference>
<dbReference type="NCBIfam" id="NF005298">
    <property type="entry name" value="PRK06826.1"/>
    <property type="match status" value="1"/>
</dbReference>
<dbReference type="Pfam" id="PF17657">
    <property type="entry name" value="DNA_pol3_finger"/>
    <property type="match status" value="1"/>
</dbReference>
<dbReference type="Gene3D" id="1.10.10.1600">
    <property type="entry name" value="Bacterial DNA polymerase III alpha subunit, thumb domain"/>
    <property type="match status" value="1"/>
</dbReference>
<dbReference type="Gene3D" id="3.20.20.140">
    <property type="entry name" value="Metal-dependent hydrolases"/>
    <property type="match status" value="1"/>
</dbReference>
<proteinExistence type="predicted"/>
<dbReference type="SUPFAM" id="SSF89550">
    <property type="entry name" value="PHP domain-like"/>
    <property type="match status" value="1"/>
</dbReference>
<evidence type="ECO:0000256" key="2">
    <source>
        <dbReference type="ARBA" id="ARBA00022679"/>
    </source>
</evidence>
<evidence type="ECO:0000256" key="6">
    <source>
        <dbReference type="ARBA" id="ARBA00049244"/>
    </source>
</evidence>
<dbReference type="CDD" id="cd04485">
    <property type="entry name" value="DnaE_OBF"/>
    <property type="match status" value="1"/>
</dbReference>
<evidence type="ECO:0000256" key="4">
    <source>
        <dbReference type="ARBA" id="ARBA00022705"/>
    </source>
</evidence>
<dbReference type="InterPro" id="IPR041931">
    <property type="entry name" value="DNA_pol3_alpha_thumb_dom"/>
</dbReference>
<accession>A0A381NTY9</accession>
<dbReference type="InterPro" id="IPR016195">
    <property type="entry name" value="Pol/histidinol_Pase-like"/>
</dbReference>
<dbReference type="PANTHER" id="PTHR32294:SF0">
    <property type="entry name" value="DNA POLYMERASE III SUBUNIT ALPHA"/>
    <property type="match status" value="1"/>
</dbReference>
<dbReference type="NCBIfam" id="TIGR00594">
    <property type="entry name" value="polc"/>
    <property type="match status" value="1"/>
</dbReference>
<dbReference type="AlphaFoldDB" id="A0A381NTY9"/>
<feature type="domain" description="Polymerase/histidinol phosphatase N-terminal" evidence="7">
    <location>
        <begin position="4"/>
        <end position="71"/>
    </location>
</feature>
<dbReference type="GO" id="GO:0006260">
    <property type="term" value="P:DNA replication"/>
    <property type="evidence" value="ECO:0007669"/>
    <property type="project" value="UniProtKB-KW"/>
</dbReference>
<keyword evidence="3" id="KW-0548">Nucleotidyltransferase</keyword>
<gene>
    <name evidence="8" type="ORF">METZ01_LOCUS10448</name>
</gene>
<dbReference type="GO" id="GO:0003887">
    <property type="term" value="F:DNA-directed DNA polymerase activity"/>
    <property type="evidence" value="ECO:0007669"/>
    <property type="project" value="UniProtKB-KW"/>
</dbReference>
<dbReference type="PANTHER" id="PTHR32294">
    <property type="entry name" value="DNA POLYMERASE III SUBUNIT ALPHA"/>
    <property type="match status" value="1"/>
</dbReference>
<evidence type="ECO:0000256" key="5">
    <source>
        <dbReference type="ARBA" id="ARBA00022932"/>
    </source>
</evidence>
<dbReference type="CDD" id="cd12113">
    <property type="entry name" value="PHP_PolIIIA_DnaE3"/>
    <property type="match status" value="1"/>
</dbReference>
<keyword evidence="5" id="KW-0239">DNA-directed DNA polymerase</keyword>
<keyword evidence="2" id="KW-0808">Transferase</keyword>
<dbReference type="Gene3D" id="1.10.150.870">
    <property type="match status" value="1"/>
</dbReference>
<feature type="non-terminal residue" evidence="8">
    <location>
        <position position="1"/>
    </location>
</feature>
<dbReference type="GO" id="GO:0008408">
    <property type="term" value="F:3'-5' exonuclease activity"/>
    <property type="evidence" value="ECO:0007669"/>
    <property type="project" value="InterPro"/>
</dbReference>
<dbReference type="Pfam" id="PF02811">
    <property type="entry name" value="PHP"/>
    <property type="match status" value="1"/>
</dbReference>
<evidence type="ECO:0000313" key="8">
    <source>
        <dbReference type="EMBL" id="SUZ57594.1"/>
    </source>
</evidence>
<dbReference type="InterPro" id="IPR004805">
    <property type="entry name" value="DnaE2/DnaE/PolC"/>
</dbReference>
<sequence length="1188" mass="131923">VSFVHLHTHSEYSLLDGANRLTDLVHRAKEFEMPGLALTDHGCLFGAWAFHKLAKKEGIKPIIGMEAYVAPGDRRDRSKPGQGERAYYHLVLLARDMEGYKNLVKLSSIGYTEGFYHKPRVDREALAAHAGGLVVSSACLAGEIARHLTADNWDGAREAATWYANLFEDRYYLEVQAHDSEGQAELNGKIFELSEEMGLPVIATNDAHFLQAEDHEAHDVLLCIGLGKDRSDKSRMRYDEGLYFKNAVEIAERFPDRPDVLENTLKIADEVNVGFEKTYHLPAFPLPEDRTDENEYLVFLATEGAKRRYGDPLPEAVQERLDYELGVITETGYAGYFLITWDFIDWARRNGIPVGPGRGSAAGSIIAYSLWITNLDPLEFDLLFERFLNPERISMPDIDIDFCYERRGEVIEYVKEKYGKSAVGQIITFGTMKSRAVIRDVGRTLGIEPAETDRIAKMIPNTPGQAFTVEEAITKLKEVKELYEEGGRYKQLFDYSMTLEGLSRHSSVHAAGVVIAPGPIEDYVPVCIQTGKNSGNGDASEAMHVTQYDMNCLEDVGMLKMDFLGLKTLTVIHDAVEAVKARVGELRHPEAGTVFESMDDVPLDDPAVYEMLARGGTSGVFQFESKLAIEKLRAMRCDRFDDLVATNALIRPGPLDSGMADAYIRRKTGREEVRYDHPDLQPVLESTYGIIVYQEQVMRIANVLGGYNLAEADVLRKAMGKKIASLIREELTQFVAKAIALGVEKKTAETLAEQIETFGRYGFNLSHSAAYSIIAYHTAWLKAHYPAEFMAAMLSAVVSNTDDVVKYIAECRELPRYLPKLNEGIQVLPPDVNESGWKFTAVGETHIRFGLGAIRGVGSSAVNSILNAREADGPFTAMFEFLERVDLRALNKRAVEALITAGALDSFGYRSQLFAGLDTAYSEISARKAEEEAGQASLFGTGDAAIEVRDPGLPNVPGWSEQERLKREKEALGFFISGHPLDRFADVVHAFDSVNTANLKEHLGRPLELACVVTKVQRQISRRDNSEWGKITVEDFHGTASVLAFKDNWQKYKETLQQDAVVLLSGKVSGRERDEEDPPIFLDDALLLEGVPNSGQLALQIEFQVGAELDDDVFARAKEVLVARPGTAPVELRLGTDNGAGSPVFRSRTLKADPTHETIEALQEMFGKARVRLVRVADERSGSDPLAY</sequence>
<dbReference type="InterPro" id="IPR004013">
    <property type="entry name" value="PHP_dom"/>
</dbReference>
<dbReference type="Pfam" id="PF07733">
    <property type="entry name" value="DNA_pol3_alpha"/>
    <property type="match status" value="1"/>
</dbReference>